<evidence type="ECO:0000313" key="3">
    <source>
        <dbReference type="EMBL" id="QIL47390.1"/>
    </source>
</evidence>
<organism evidence="3 4">
    <name type="scientific">Vagococcus hydrophili</name>
    <dbReference type="NCBI Taxonomy" id="2714947"/>
    <lineage>
        <taxon>Bacteria</taxon>
        <taxon>Bacillati</taxon>
        <taxon>Bacillota</taxon>
        <taxon>Bacilli</taxon>
        <taxon>Lactobacillales</taxon>
        <taxon>Enterococcaceae</taxon>
        <taxon>Vagococcus</taxon>
    </lineage>
</organism>
<dbReference type="RefSeq" id="WP_166033500.1">
    <property type="nucleotide sequence ID" value="NZ_CP049887.1"/>
</dbReference>
<dbReference type="PROSITE" id="PS51257">
    <property type="entry name" value="PROKAR_LIPOPROTEIN"/>
    <property type="match status" value="1"/>
</dbReference>
<feature type="chain" id="PRO_5038888015" description="Lipoprotein" evidence="2">
    <location>
        <begin position="22"/>
        <end position="165"/>
    </location>
</feature>
<dbReference type="Proteomes" id="UP000501747">
    <property type="component" value="Chromosome"/>
</dbReference>
<name>A0A6G8AQX7_9ENTE</name>
<feature type="region of interest" description="Disordered" evidence="1">
    <location>
        <begin position="23"/>
        <end position="44"/>
    </location>
</feature>
<feature type="signal peptide" evidence="2">
    <location>
        <begin position="1"/>
        <end position="21"/>
    </location>
</feature>
<reference evidence="3 4" key="1">
    <citation type="submission" date="2020-03" db="EMBL/GenBank/DDBJ databases">
        <title>Vagococcus sp. nov., isolated from beetles.</title>
        <authorList>
            <person name="Hyun D.-W."/>
            <person name="Bae J.-W."/>
        </authorList>
    </citation>
    <scope>NUCLEOTIDE SEQUENCE [LARGE SCALE GENOMIC DNA]</scope>
    <source>
        <strain evidence="3 4">HDW17B</strain>
    </source>
</reference>
<dbReference type="EMBL" id="CP049887">
    <property type="protein sequence ID" value="QIL47390.1"/>
    <property type="molecule type" value="Genomic_DNA"/>
</dbReference>
<dbReference type="AlphaFoldDB" id="A0A6G8AQX7"/>
<proteinExistence type="predicted"/>
<evidence type="ECO:0000256" key="1">
    <source>
        <dbReference type="SAM" id="MobiDB-lite"/>
    </source>
</evidence>
<gene>
    <name evidence="3" type="ORF">G7082_02005</name>
</gene>
<evidence type="ECO:0000256" key="2">
    <source>
        <dbReference type="SAM" id="SignalP"/>
    </source>
</evidence>
<evidence type="ECO:0008006" key="5">
    <source>
        <dbReference type="Google" id="ProtNLM"/>
    </source>
</evidence>
<keyword evidence="2" id="KW-0732">Signal</keyword>
<dbReference type="KEGG" id="vhy:G7082_02005"/>
<keyword evidence="4" id="KW-1185">Reference proteome</keyword>
<sequence length="165" mass="18645">MKINQNLVLICLLVSSLISLGGCRTSETTSSTSKNKTTESTTVENSDYFLPKDDKKTVEKAVGEADFKFENDKDETQVRIEEKKENLLKLSLKDFSKEHIFVYIDDALMSEETNSGSDLSVSLSEMVYAMAPGEHILSLVQYEDNKEENKIINKVSKKYEVISEK</sequence>
<evidence type="ECO:0000313" key="4">
    <source>
        <dbReference type="Proteomes" id="UP000501747"/>
    </source>
</evidence>
<accession>A0A6G8AQX7</accession>
<protein>
    <recommendedName>
        <fullName evidence="5">Lipoprotein</fullName>
    </recommendedName>
</protein>